<dbReference type="Gene3D" id="3.30.200.20">
    <property type="entry name" value="Phosphorylase Kinase, domain 1"/>
    <property type="match status" value="1"/>
</dbReference>
<dbReference type="KEGG" id="lpan:LPMP_181080"/>
<dbReference type="PANTHER" id="PTHR24353">
    <property type="entry name" value="CYCLIC NUCLEOTIDE-DEPENDENT PROTEIN KINASE"/>
    <property type="match status" value="1"/>
</dbReference>
<dbReference type="InterPro" id="IPR008271">
    <property type="entry name" value="Ser/Thr_kinase_AS"/>
</dbReference>
<dbReference type="GO" id="GO:0005952">
    <property type="term" value="C:cAMP-dependent protein kinase complex"/>
    <property type="evidence" value="ECO:0007669"/>
    <property type="project" value="TreeGrafter"/>
</dbReference>
<dbReference type="EC" id="2.7.11.1" evidence="10"/>
<feature type="binding site" evidence="6">
    <location>
        <position position="44"/>
    </location>
    <ligand>
        <name>ATP</name>
        <dbReference type="ChEBI" id="CHEBI:30616"/>
    </ligand>
</feature>
<evidence type="ECO:0000256" key="2">
    <source>
        <dbReference type="ARBA" id="ARBA00022679"/>
    </source>
</evidence>
<evidence type="ECO:0000259" key="9">
    <source>
        <dbReference type="PROSITE" id="PS51285"/>
    </source>
</evidence>
<organism evidence="10 11">
    <name type="scientific">Leishmania panamensis</name>
    <dbReference type="NCBI Taxonomy" id="5679"/>
    <lineage>
        <taxon>Eukaryota</taxon>
        <taxon>Discoba</taxon>
        <taxon>Euglenozoa</taxon>
        <taxon>Kinetoplastea</taxon>
        <taxon>Metakinetoplastina</taxon>
        <taxon>Trypanosomatida</taxon>
        <taxon>Trypanosomatidae</taxon>
        <taxon>Leishmaniinae</taxon>
        <taxon>Leishmania</taxon>
        <taxon>Leishmania guyanensis species complex</taxon>
    </lineage>
</organism>
<sequence>MVTKVEASKWRLSDLEMRETVGTGTFGRVRLVRHKGTGQYAALKILKKQEVLRMKQVDHVMAEASLLQEIDHPFIVNMLRGYMDKNRLYILLEYVVGGELFSHLRKAGKFPNDVSKFYCAEVILAFDYLHSKTIVYRDLKPENILLDQDGNIKITDFGFAKRVAERTFTLCGTPEYLAPEIIQSKGHNKAVDWWALGILLYEMLVGYPPFFDDSPMKIYEKILVGKVLFPRWVDSKARDFIKGLLSLDPTKRLGNLPNGAEDIKNHKYFAEVDWNVVLSKKIPAPIPVRQHKEGDTHYFDKYPDSPLNPFRTLTASQQDCFANFCNGQYTDD</sequence>
<evidence type="ECO:0000259" key="8">
    <source>
        <dbReference type="PROSITE" id="PS50011"/>
    </source>
</evidence>
<dbReference type="eggNOG" id="KOG0616">
    <property type="taxonomic scope" value="Eukaryota"/>
</dbReference>
<dbReference type="PROSITE" id="PS00108">
    <property type="entry name" value="PROTEIN_KINASE_ST"/>
    <property type="match status" value="1"/>
</dbReference>
<dbReference type="SUPFAM" id="SSF56112">
    <property type="entry name" value="Protein kinase-like (PK-like)"/>
    <property type="match status" value="1"/>
</dbReference>
<dbReference type="PROSITE" id="PS50011">
    <property type="entry name" value="PROTEIN_KINASE_DOM"/>
    <property type="match status" value="1"/>
</dbReference>
<dbReference type="PROSITE" id="PS00107">
    <property type="entry name" value="PROTEIN_KINASE_ATP"/>
    <property type="match status" value="1"/>
</dbReference>
<dbReference type="InterPro" id="IPR011009">
    <property type="entry name" value="Kinase-like_dom_sf"/>
</dbReference>
<gene>
    <name evidence="10" type="primary">PKAC3</name>
    <name evidence="10" type="ORF">LPMP_181080</name>
</gene>
<proteinExistence type="inferred from homology"/>
<keyword evidence="11" id="KW-1185">Reference proteome</keyword>
<keyword evidence="4 10" id="KW-0418">Kinase</keyword>
<evidence type="ECO:0000256" key="5">
    <source>
        <dbReference type="ARBA" id="ARBA00022840"/>
    </source>
</evidence>
<accession>A0A088RPX4</accession>
<comment type="similarity">
    <text evidence="7">Belongs to the protein kinase superfamily.</text>
</comment>
<dbReference type="CDD" id="cd05580">
    <property type="entry name" value="STKc_PKA_like"/>
    <property type="match status" value="1"/>
</dbReference>
<dbReference type="GO" id="GO:0009653">
    <property type="term" value="P:anatomical structure morphogenesis"/>
    <property type="evidence" value="ECO:0007669"/>
    <property type="project" value="UniProtKB-ARBA"/>
</dbReference>
<evidence type="ECO:0000256" key="3">
    <source>
        <dbReference type="ARBA" id="ARBA00022741"/>
    </source>
</evidence>
<dbReference type="Proteomes" id="UP000063063">
    <property type="component" value="Chromosome 18"/>
</dbReference>
<dbReference type="GeneID" id="22573998"/>
<evidence type="ECO:0000256" key="6">
    <source>
        <dbReference type="PROSITE-ProRule" id="PRU10141"/>
    </source>
</evidence>
<evidence type="ECO:0000313" key="11">
    <source>
        <dbReference type="Proteomes" id="UP000063063"/>
    </source>
</evidence>
<evidence type="ECO:0000313" key="10">
    <source>
        <dbReference type="EMBL" id="AIN97289.1"/>
    </source>
</evidence>
<reference evidence="10 11" key="1">
    <citation type="journal article" date="2015" name="Sci. Rep.">
        <title>The genome of Leishmania panamensis: insights into genomics of the L. (Viannia) subgenus.</title>
        <authorList>
            <person name="Llanes A."/>
            <person name="Restrepo C.M."/>
            <person name="Vecchio G.D."/>
            <person name="Anguizola F.J."/>
            <person name="Lleonart R."/>
        </authorList>
    </citation>
    <scope>NUCLEOTIDE SEQUENCE [LARGE SCALE GENOMIC DNA]</scope>
    <source>
        <strain evidence="10 11">MHOM/PA/94/PSC-1</strain>
    </source>
</reference>
<dbReference type="PROSITE" id="PS51285">
    <property type="entry name" value="AGC_KINASE_CTER"/>
    <property type="match status" value="1"/>
</dbReference>
<dbReference type="OrthoDB" id="63267at2759"/>
<dbReference type="InterPro" id="IPR000719">
    <property type="entry name" value="Prot_kinase_dom"/>
</dbReference>
<dbReference type="InterPro" id="IPR017441">
    <property type="entry name" value="Protein_kinase_ATP_BS"/>
</dbReference>
<dbReference type="InterPro" id="IPR000961">
    <property type="entry name" value="AGC-kinase_C"/>
</dbReference>
<dbReference type="FunFam" id="3.30.200.20:FF:000042">
    <property type="entry name" value="Aurora kinase A"/>
    <property type="match status" value="1"/>
</dbReference>
<dbReference type="AlphaFoldDB" id="A0A088RPX4"/>
<keyword evidence="5 6" id="KW-0067">ATP-binding</keyword>
<dbReference type="PANTHER" id="PTHR24353:SF37">
    <property type="entry name" value="CAMP-DEPENDENT PROTEIN KINASE CATALYTIC SUBUNIT PRKX"/>
    <property type="match status" value="1"/>
</dbReference>
<dbReference type="GO" id="GO:0005524">
    <property type="term" value="F:ATP binding"/>
    <property type="evidence" value="ECO:0007669"/>
    <property type="project" value="UniProtKB-UniRule"/>
</dbReference>
<keyword evidence="3 6" id="KW-0547">Nucleotide-binding</keyword>
<keyword evidence="2 10" id="KW-0808">Transferase</keyword>
<dbReference type="VEuPathDB" id="TriTrypDB:LPAL13_180014100"/>
<protein>
    <submittedName>
        <fullName evidence="10">Protein kinase A catalytic subunit</fullName>
        <ecNumber evidence="10">2.7.11.1</ecNumber>
    </submittedName>
</protein>
<name>A0A088RPX4_LEIPA</name>
<dbReference type="Pfam" id="PF00069">
    <property type="entry name" value="Pkinase"/>
    <property type="match status" value="1"/>
</dbReference>
<feature type="domain" description="AGC-kinase C-terminal" evidence="9">
    <location>
        <begin position="270"/>
        <end position="332"/>
    </location>
</feature>
<dbReference type="EMBL" id="CP009387">
    <property type="protein sequence ID" value="AIN97289.1"/>
    <property type="molecule type" value="Genomic_DNA"/>
</dbReference>
<dbReference type="RefSeq" id="XP_010697942.1">
    <property type="nucleotide sequence ID" value="XM_010699640.1"/>
</dbReference>
<dbReference type="SMART" id="SM00220">
    <property type="entry name" value="S_TKc"/>
    <property type="match status" value="1"/>
</dbReference>
<evidence type="ECO:0000256" key="1">
    <source>
        <dbReference type="ARBA" id="ARBA00022527"/>
    </source>
</evidence>
<dbReference type="VEuPathDB" id="TriTrypDB:LPMP_181080"/>
<feature type="domain" description="Protein kinase" evidence="8">
    <location>
        <begin position="15"/>
        <end position="269"/>
    </location>
</feature>
<evidence type="ECO:0000256" key="7">
    <source>
        <dbReference type="RuleBase" id="RU000304"/>
    </source>
</evidence>
<keyword evidence="1 7" id="KW-0723">Serine/threonine-protein kinase</keyword>
<dbReference type="FunFam" id="1.10.510.10:FF:000005">
    <property type="entry name" value="cAMP-dependent protein kinase catalytic subunit alpha"/>
    <property type="match status" value="1"/>
</dbReference>
<dbReference type="Gene3D" id="1.10.510.10">
    <property type="entry name" value="Transferase(Phosphotransferase) domain 1"/>
    <property type="match status" value="1"/>
</dbReference>
<evidence type="ECO:0000256" key="4">
    <source>
        <dbReference type="ARBA" id="ARBA00022777"/>
    </source>
</evidence>
<dbReference type="GO" id="GO:0004691">
    <property type="term" value="F:cAMP-dependent protein kinase activity"/>
    <property type="evidence" value="ECO:0007669"/>
    <property type="project" value="TreeGrafter"/>
</dbReference>